<dbReference type="EMBL" id="JALBUU010000004">
    <property type="protein sequence ID" value="MCI0754071.1"/>
    <property type="molecule type" value="Genomic_DNA"/>
</dbReference>
<protein>
    <submittedName>
        <fullName evidence="2">EAL domain-containing protein</fullName>
    </submittedName>
</protein>
<dbReference type="CDD" id="cd01948">
    <property type="entry name" value="EAL"/>
    <property type="match status" value="1"/>
</dbReference>
<comment type="caution">
    <text evidence="2">The sequence shown here is derived from an EMBL/GenBank/DDBJ whole genome shotgun (WGS) entry which is preliminary data.</text>
</comment>
<evidence type="ECO:0000313" key="3">
    <source>
        <dbReference type="Proteomes" id="UP001201985"/>
    </source>
</evidence>
<dbReference type="Proteomes" id="UP001201985">
    <property type="component" value="Unassembled WGS sequence"/>
</dbReference>
<proteinExistence type="predicted"/>
<name>A0ABS9W466_9PROT</name>
<gene>
    <name evidence="2" type="ORF">MON41_09910</name>
</gene>
<dbReference type="SUPFAM" id="SSF141868">
    <property type="entry name" value="EAL domain-like"/>
    <property type="match status" value="1"/>
</dbReference>
<dbReference type="SMART" id="SM00052">
    <property type="entry name" value="EAL"/>
    <property type="match status" value="1"/>
</dbReference>
<dbReference type="Gene3D" id="3.20.20.450">
    <property type="entry name" value="EAL domain"/>
    <property type="match status" value="1"/>
</dbReference>
<accession>A0ABS9W466</accession>
<reference evidence="2 3" key="1">
    <citation type="submission" date="2022-03" db="EMBL/GenBank/DDBJ databases">
        <title>Complete genome analysis of Roseomonas KG 17.1 : a prolific producer of plant growth promoters.</title>
        <authorList>
            <person name="Saadouli I."/>
            <person name="Najjari A."/>
            <person name="Mosbah A."/>
            <person name="Ouzari H.I."/>
        </authorList>
    </citation>
    <scope>NUCLEOTIDE SEQUENCE [LARGE SCALE GENOMIC DNA]</scope>
    <source>
        <strain evidence="2 3">KG17-1</strain>
    </source>
</reference>
<dbReference type="Pfam" id="PF00563">
    <property type="entry name" value="EAL"/>
    <property type="match status" value="1"/>
</dbReference>
<dbReference type="InterPro" id="IPR035919">
    <property type="entry name" value="EAL_sf"/>
</dbReference>
<sequence length="396" mass="41920">MTLQIPPNSLDLEPPLLLADDPAIVTAAQAAVMGMAGVAPQRIASGREALRHLFAGGGTRRQLVCQPSAAGSSWPALLAAARDPFGQSGIVVVLEDGMPITGIDSVRPHAADLAAALRGQGHAHPAAPPLTDAADLASGLLRGEITVRYQPILRIADHRPVLLEGLARWHRTSTMPVGPDCFVPLAESSGQSRALTEAVADAAFREMAAAPARLGASVTLNLPLALLLERDVLCWLRRLMARHGFPASALVLELTETTPVRDRSALRRALRRLASAGVPVLIDDMGLEDDRAALMELPFAGIKLDRHLVAAMPTSRRARAEVSRLVGRAHLWRMTVTAEGVSDARLWRAVAAAGADHVQGYAVSRPLAAAALPGWAWAWRSRSPMGGVSPRRIAAG</sequence>
<organism evidence="2 3">
    <name type="scientific">Teichococcus vastitatis</name>
    <dbReference type="NCBI Taxonomy" id="2307076"/>
    <lineage>
        <taxon>Bacteria</taxon>
        <taxon>Pseudomonadati</taxon>
        <taxon>Pseudomonadota</taxon>
        <taxon>Alphaproteobacteria</taxon>
        <taxon>Acetobacterales</taxon>
        <taxon>Roseomonadaceae</taxon>
        <taxon>Roseomonas</taxon>
    </lineage>
</organism>
<keyword evidence="3" id="KW-1185">Reference proteome</keyword>
<dbReference type="InterPro" id="IPR001633">
    <property type="entry name" value="EAL_dom"/>
</dbReference>
<dbReference type="RefSeq" id="WP_241792884.1">
    <property type="nucleotide sequence ID" value="NZ_JALBUU010000004.1"/>
</dbReference>
<feature type="domain" description="EAL" evidence="1">
    <location>
        <begin position="129"/>
        <end position="380"/>
    </location>
</feature>
<evidence type="ECO:0000313" key="2">
    <source>
        <dbReference type="EMBL" id="MCI0754071.1"/>
    </source>
</evidence>
<evidence type="ECO:0000259" key="1">
    <source>
        <dbReference type="PROSITE" id="PS50883"/>
    </source>
</evidence>
<dbReference type="PANTHER" id="PTHR33121">
    <property type="entry name" value="CYCLIC DI-GMP PHOSPHODIESTERASE PDEF"/>
    <property type="match status" value="1"/>
</dbReference>
<dbReference type="PROSITE" id="PS50883">
    <property type="entry name" value="EAL"/>
    <property type="match status" value="1"/>
</dbReference>
<dbReference type="PANTHER" id="PTHR33121:SF79">
    <property type="entry name" value="CYCLIC DI-GMP PHOSPHODIESTERASE PDED-RELATED"/>
    <property type="match status" value="1"/>
</dbReference>
<dbReference type="InterPro" id="IPR050706">
    <property type="entry name" value="Cyclic-di-GMP_PDE-like"/>
</dbReference>